<evidence type="ECO:0000313" key="9">
    <source>
        <dbReference type="EMBL" id="GFR47018.1"/>
    </source>
</evidence>
<evidence type="ECO:0000256" key="5">
    <source>
        <dbReference type="ARBA" id="ARBA00023242"/>
    </source>
</evidence>
<dbReference type="GO" id="GO:0005664">
    <property type="term" value="C:nuclear origin of replication recognition complex"/>
    <property type="evidence" value="ECO:0007669"/>
    <property type="project" value="InterPro"/>
</dbReference>
<sequence>MDVKHLARSLGIMQQPAINRASELLRLLKLKIPGGLGQAKICRPAVCLELACQTTPGSKLPTREEFVRYSCSTAKIYNETFTRIQRLLDVRPALDLRELVTLFGCSQLHDKVQQLMRTYKTRFLESLPQADRGRADLSRPVFLAAAFLLVARKHKATVDRAALIAKMGLTRAELTGAIEDVVARCEDLLVPAGTKGRKREREDGADAEREGADGESAAAHAGEGAGGSPGEAARQAKPRAKRGKRAASQREDEEEEAGSALHPADVAVEDLKLVLIGMGGPPGQAGYADDDAADGAGMTTGGGRKARLKTSRKKAVKARVEGDEEEQVQEGQAAEEGEAGAGTTKVCRRRVVRARHAGCDVDEDDE</sequence>
<feature type="compositionally biased region" description="Acidic residues" evidence="6">
    <location>
        <begin position="322"/>
        <end position="338"/>
    </location>
</feature>
<keyword evidence="4" id="KW-0238">DNA-binding</keyword>
<evidence type="ECO:0000256" key="6">
    <source>
        <dbReference type="SAM" id="MobiDB-lite"/>
    </source>
</evidence>
<dbReference type="Pfam" id="PF21913">
    <property type="entry name" value="ORC6_2nd"/>
    <property type="match status" value="1"/>
</dbReference>
<evidence type="ECO:0000256" key="4">
    <source>
        <dbReference type="ARBA" id="ARBA00023125"/>
    </source>
</evidence>
<dbReference type="InterPro" id="IPR020529">
    <property type="entry name" value="ORC6_met/pln"/>
</dbReference>
<evidence type="ECO:0000313" key="10">
    <source>
        <dbReference type="Proteomes" id="UP001054857"/>
    </source>
</evidence>
<evidence type="ECO:0000256" key="1">
    <source>
        <dbReference type="ARBA" id="ARBA00004123"/>
    </source>
</evidence>
<dbReference type="Gene3D" id="1.10.472.10">
    <property type="entry name" value="Cyclin-like"/>
    <property type="match status" value="1"/>
</dbReference>
<dbReference type="InterPro" id="IPR054113">
    <property type="entry name" value="ORC6_cyclin-like_2nd"/>
</dbReference>
<dbReference type="AlphaFoldDB" id="A0AAD3DUS5"/>
<keyword evidence="3" id="KW-0235">DNA replication</keyword>
<organism evidence="9 10">
    <name type="scientific">Astrephomene gubernaculifera</name>
    <dbReference type="NCBI Taxonomy" id="47775"/>
    <lineage>
        <taxon>Eukaryota</taxon>
        <taxon>Viridiplantae</taxon>
        <taxon>Chlorophyta</taxon>
        <taxon>core chlorophytes</taxon>
        <taxon>Chlorophyceae</taxon>
        <taxon>CS clade</taxon>
        <taxon>Chlamydomonadales</taxon>
        <taxon>Astrephomenaceae</taxon>
        <taxon>Astrephomene</taxon>
    </lineage>
</organism>
<proteinExistence type="inferred from homology"/>
<feature type="region of interest" description="Disordered" evidence="6">
    <location>
        <begin position="194"/>
        <end position="264"/>
    </location>
</feature>
<keyword evidence="10" id="KW-1185">Reference proteome</keyword>
<comment type="caution">
    <text evidence="9">The sequence shown here is derived from an EMBL/GenBank/DDBJ whole genome shotgun (WGS) entry which is preliminary data.</text>
</comment>
<dbReference type="GO" id="GO:0003677">
    <property type="term" value="F:DNA binding"/>
    <property type="evidence" value="ECO:0007669"/>
    <property type="project" value="UniProtKB-KW"/>
</dbReference>
<dbReference type="PANTHER" id="PTHR13394:SF0">
    <property type="entry name" value="ORIGIN RECOGNITION COMPLEX SUBUNIT 6"/>
    <property type="match status" value="1"/>
</dbReference>
<name>A0AAD3DUS5_9CHLO</name>
<reference evidence="9 10" key="1">
    <citation type="journal article" date="2021" name="Sci. Rep.">
        <title>Genome sequencing of the multicellular alga Astrephomene provides insights into convergent evolution of germ-soma differentiation.</title>
        <authorList>
            <person name="Yamashita S."/>
            <person name="Yamamoto K."/>
            <person name="Matsuzaki R."/>
            <person name="Suzuki S."/>
            <person name="Yamaguchi H."/>
            <person name="Hirooka S."/>
            <person name="Minakuchi Y."/>
            <person name="Miyagishima S."/>
            <person name="Kawachi M."/>
            <person name="Toyoda A."/>
            <person name="Nozaki H."/>
        </authorList>
    </citation>
    <scope>NUCLEOTIDE SEQUENCE [LARGE SCALE GENOMIC DNA]</scope>
    <source>
        <strain evidence="9 10">NIES-4017</strain>
    </source>
</reference>
<evidence type="ECO:0000259" key="7">
    <source>
        <dbReference type="Pfam" id="PF05460"/>
    </source>
</evidence>
<dbReference type="CDD" id="cd11583">
    <property type="entry name" value="Orc6_mid"/>
    <property type="match status" value="1"/>
</dbReference>
<evidence type="ECO:0000256" key="2">
    <source>
        <dbReference type="ARBA" id="ARBA00010840"/>
    </source>
</evidence>
<dbReference type="EMBL" id="BMAR01000016">
    <property type="protein sequence ID" value="GFR47018.1"/>
    <property type="molecule type" value="Genomic_DNA"/>
</dbReference>
<dbReference type="InterPro" id="IPR008721">
    <property type="entry name" value="ORC6_cyclin_first"/>
</dbReference>
<comment type="similarity">
    <text evidence="2">Belongs to the ORC6 family.</text>
</comment>
<feature type="domain" description="ORC6 second cyclin-like" evidence="8">
    <location>
        <begin position="94"/>
        <end position="179"/>
    </location>
</feature>
<feature type="compositionally biased region" description="Basic and acidic residues" evidence="6">
    <location>
        <begin position="199"/>
        <end position="212"/>
    </location>
</feature>
<feature type="region of interest" description="Disordered" evidence="6">
    <location>
        <begin position="280"/>
        <end position="345"/>
    </location>
</feature>
<accession>A0AAD3DUS5</accession>
<dbReference type="Pfam" id="PF05460">
    <property type="entry name" value="ORC6"/>
    <property type="match status" value="1"/>
</dbReference>
<dbReference type="Proteomes" id="UP001054857">
    <property type="component" value="Unassembled WGS sequence"/>
</dbReference>
<dbReference type="GO" id="GO:0006270">
    <property type="term" value="P:DNA replication initiation"/>
    <property type="evidence" value="ECO:0007669"/>
    <property type="project" value="TreeGrafter"/>
</dbReference>
<feature type="compositionally biased region" description="Basic residues" evidence="6">
    <location>
        <begin position="236"/>
        <end position="247"/>
    </location>
</feature>
<evidence type="ECO:0000256" key="3">
    <source>
        <dbReference type="ARBA" id="ARBA00022705"/>
    </source>
</evidence>
<feature type="domain" description="ORC6 first cyclin-like" evidence="7">
    <location>
        <begin position="8"/>
        <end position="89"/>
    </location>
</feature>
<dbReference type="PANTHER" id="PTHR13394">
    <property type="entry name" value="ORIGIN RECOGNITION COMPLEX SUBUNIT 6"/>
    <property type="match status" value="1"/>
</dbReference>
<protein>
    <recommendedName>
        <fullName evidence="11">Origin recognition complex subunit 6</fullName>
    </recommendedName>
</protein>
<feature type="compositionally biased region" description="Basic residues" evidence="6">
    <location>
        <begin position="304"/>
        <end position="317"/>
    </location>
</feature>
<evidence type="ECO:0000259" key="8">
    <source>
        <dbReference type="Pfam" id="PF21913"/>
    </source>
</evidence>
<comment type="subcellular location">
    <subcellularLocation>
        <location evidence="1">Nucleus</location>
    </subcellularLocation>
</comment>
<gene>
    <name evidence="9" type="ORF">Agub_g8702</name>
</gene>
<evidence type="ECO:0008006" key="11">
    <source>
        <dbReference type="Google" id="ProtNLM"/>
    </source>
</evidence>
<keyword evidence="5" id="KW-0539">Nucleus</keyword>